<dbReference type="InterPro" id="IPR003369">
    <property type="entry name" value="TatA/B/E"/>
</dbReference>
<keyword evidence="7 9" id="KW-0811">Translocation</keyword>
<dbReference type="PANTHER" id="PTHR42982">
    <property type="entry name" value="SEC-INDEPENDENT PROTEIN TRANSLOCASE PROTEIN TATA"/>
    <property type="match status" value="1"/>
</dbReference>
<dbReference type="Proteomes" id="UP001458946">
    <property type="component" value="Unassembled WGS sequence"/>
</dbReference>
<sequence>MPNLGLPEILLILMVALLIFGPRKLPELGKSIGQALREFRGHTSAASTELRGLVEAQPVGVQPATLEPVTVQPVTVQPAIPQPVQAASVKETEA</sequence>
<evidence type="ECO:0000313" key="10">
    <source>
        <dbReference type="EMBL" id="GAA5500509.1"/>
    </source>
</evidence>
<dbReference type="PANTHER" id="PTHR42982:SF1">
    <property type="entry name" value="SEC-INDEPENDENT PROTEIN TRANSLOCASE PROTEIN TATA"/>
    <property type="match status" value="1"/>
</dbReference>
<evidence type="ECO:0000256" key="5">
    <source>
        <dbReference type="ARBA" id="ARBA00022927"/>
    </source>
</evidence>
<keyword evidence="6 9" id="KW-1133">Transmembrane helix</keyword>
<keyword evidence="2 9" id="KW-0813">Transport</keyword>
<dbReference type="EMBL" id="BAABRN010000002">
    <property type="protein sequence ID" value="GAA5500509.1"/>
    <property type="molecule type" value="Genomic_DNA"/>
</dbReference>
<comment type="similarity">
    <text evidence="9">Belongs to the TatA/E family.</text>
</comment>
<keyword evidence="5 9" id="KW-0653">Protein transport</keyword>
<dbReference type="InterPro" id="IPR006312">
    <property type="entry name" value="TatA/E"/>
</dbReference>
<comment type="function">
    <text evidence="9">Part of the twin-arginine translocation (Tat) system that transports large folded proteins containing a characteristic twin-arginine motif in their signal peptide across membranes. TatA could form the protein-conducting channel of the Tat system.</text>
</comment>
<evidence type="ECO:0000256" key="2">
    <source>
        <dbReference type="ARBA" id="ARBA00022448"/>
    </source>
</evidence>
<dbReference type="Pfam" id="PF02416">
    <property type="entry name" value="TatA_B_E"/>
    <property type="match status" value="1"/>
</dbReference>
<reference evidence="10 11" key="1">
    <citation type="submission" date="2024-02" db="EMBL/GenBank/DDBJ databases">
        <title>Deinococcus xinjiangensis NBRC 107630.</title>
        <authorList>
            <person name="Ichikawa N."/>
            <person name="Katano-Makiyama Y."/>
            <person name="Hidaka K."/>
        </authorList>
    </citation>
    <scope>NUCLEOTIDE SEQUENCE [LARGE SCALE GENOMIC DNA]</scope>
    <source>
        <strain evidence="10 11">NBRC 107630</strain>
    </source>
</reference>
<name>A0ABP9V5F3_9DEIO</name>
<accession>A0ABP9V5F3</accession>
<dbReference type="HAMAP" id="MF_00236">
    <property type="entry name" value="TatA_E"/>
    <property type="match status" value="1"/>
</dbReference>
<evidence type="ECO:0000256" key="4">
    <source>
        <dbReference type="ARBA" id="ARBA00022692"/>
    </source>
</evidence>
<comment type="subcellular location">
    <subcellularLocation>
        <location evidence="1 9">Cell membrane</location>
        <topology evidence="1 9">Single-pass membrane protein</topology>
    </subcellularLocation>
</comment>
<dbReference type="NCBIfam" id="NF011430">
    <property type="entry name" value="PRK14861.1"/>
    <property type="match status" value="1"/>
</dbReference>
<comment type="subunit">
    <text evidence="9">Forms a complex with TatC.</text>
</comment>
<evidence type="ECO:0000256" key="6">
    <source>
        <dbReference type="ARBA" id="ARBA00022989"/>
    </source>
</evidence>
<evidence type="ECO:0000256" key="1">
    <source>
        <dbReference type="ARBA" id="ARBA00004162"/>
    </source>
</evidence>
<dbReference type="NCBIfam" id="TIGR01411">
    <property type="entry name" value="tatAE"/>
    <property type="match status" value="1"/>
</dbReference>
<feature type="transmembrane region" description="Helical" evidence="9">
    <location>
        <begin position="6"/>
        <end position="22"/>
    </location>
</feature>
<evidence type="ECO:0000256" key="3">
    <source>
        <dbReference type="ARBA" id="ARBA00022475"/>
    </source>
</evidence>
<keyword evidence="11" id="KW-1185">Reference proteome</keyword>
<keyword evidence="8 9" id="KW-0472">Membrane</keyword>
<evidence type="ECO:0000256" key="9">
    <source>
        <dbReference type="HAMAP-Rule" id="MF_00236"/>
    </source>
</evidence>
<dbReference type="Gene3D" id="1.20.5.3310">
    <property type="match status" value="1"/>
</dbReference>
<keyword evidence="3 9" id="KW-1003">Cell membrane</keyword>
<evidence type="ECO:0000313" key="11">
    <source>
        <dbReference type="Proteomes" id="UP001458946"/>
    </source>
</evidence>
<organism evidence="10 11">
    <name type="scientific">Deinococcus xinjiangensis</name>
    <dbReference type="NCBI Taxonomy" id="457454"/>
    <lineage>
        <taxon>Bacteria</taxon>
        <taxon>Thermotogati</taxon>
        <taxon>Deinococcota</taxon>
        <taxon>Deinococci</taxon>
        <taxon>Deinococcales</taxon>
        <taxon>Deinococcaceae</taxon>
        <taxon>Deinococcus</taxon>
    </lineage>
</organism>
<comment type="caution">
    <text evidence="10">The sequence shown here is derived from an EMBL/GenBank/DDBJ whole genome shotgun (WGS) entry which is preliminary data.</text>
</comment>
<evidence type="ECO:0000256" key="8">
    <source>
        <dbReference type="ARBA" id="ARBA00023136"/>
    </source>
</evidence>
<gene>
    <name evidence="10" type="primary">tatA_1</name>
    <name evidence="9" type="synonym">tatA</name>
    <name evidence="10" type="ORF">Dxin01_00230</name>
</gene>
<proteinExistence type="inferred from homology"/>
<dbReference type="PRINTS" id="PR01506">
    <property type="entry name" value="TATBPROTEIN"/>
</dbReference>
<keyword evidence="4 9" id="KW-0812">Transmembrane</keyword>
<evidence type="ECO:0000256" key="7">
    <source>
        <dbReference type="ARBA" id="ARBA00023010"/>
    </source>
</evidence>
<protein>
    <recommendedName>
        <fullName evidence="9">Sec-independent protein translocase protein TatA</fullName>
    </recommendedName>
</protein>
<dbReference type="RefSeq" id="WP_353540497.1">
    <property type="nucleotide sequence ID" value="NZ_BAABRN010000002.1"/>
</dbReference>